<evidence type="ECO:0000256" key="13">
    <source>
        <dbReference type="ARBA" id="ARBA00054733"/>
    </source>
</evidence>
<keyword evidence="6" id="KW-0963">Cytoplasm</keyword>
<dbReference type="InterPro" id="IPR002915">
    <property type="entry name" value="DeoC/FbaB/LacD_aldolase"/>
</dbReference>
<dbReference type="GO" id="GO:0009264">
    <property type="term" value="P:deoxyribonucleotide catabolic process"/>
    <property type="evidence" value="ECO:0007669"/>
    <property type="project" value="InterPro"/>
</dbReference>
<accession>A0A8K0GIL0</accession>
<evidence type="ECO:0000256" key="9">
    <source>
        <dbReference type="ARBA" id="ARBA00023270"/>
    </source>
</evidence>
<evidence type="ECO:0000256" key="7">
    <source>
        <dbReference type="ARBA" id="ARBA00023239"/>
    </source>
</evidence>
<feature type="active site" description="Schiff-base intermediate with acetaldehyde" evidence="16">
    <location>
        <position position="224"/>
    </location>
</feature>
<dbReference type="SUPFAM" id="SSF51569">
    <property type="entry name" value="Aldolase"/>
    <property type="match status" value="1"/>
</dbReference>
<sequence length="324" mass="35793">MLERNTGCELDLEWLKDVNINLTAIKDEAENLFNSRFLKTEYQAAWLLKAVACIDLTTLGGDDTHSNVSRLCHKAYRPLAEDLLNILGFQYNSDCPIHTAAVCVYPSKVESAVTTLKKMGISGKINVASVATGFPSGQMPLQTRLEEIKYAVDKGATEIDIVIDRSLVLTGKWETLYQEIKQMKEACGSEAHMKSILATGELGNLSNVYKASMIAMMAGSDFIKTSTGKEALNATIPFGIVMCRAIHDYYVKYGYKVGLKPAGGIRTSKDALKWLMLIKELLGDEWLTSELFRLGASGLLTDIEQNLYKYATGCYGPAYQFMMG</sequence>
<dbReference type="GO" id="GO:0005737">
    <property type="term" value="C:cytoplasm"/>
    <property type="evidence" value="ECO:0007669"/>
    <property type="project" value="InterPro"/>
</dbReference>
<dbReference type="Pfam" id="PF01791">
    <property type="entry name" value="DeoC"/>
    <property type="match status" value="1"/>
</dbReference>
<evidence type="ECO:0000256" key="10">
    <source>
        <dbReference type="ARBA" id="ARBA00031814"/>
    </source>
</evidence>
<dbReference type="PIRSF" id="PIRSF001357">
    <property type="entry name" value="DeoC"/>
    <property type="match status" value="1"/>
</dbReference>
<evidence type="ECO:0000256" key="8">
    <source>
        <dbReference type="ARBA" id="ARBA00023242"/>
    </source>
</evidence>
<evidence type="ECO:0000256" key="15">
    <source>
        <dbReference type="ARBA" id="ARBA00068105"/>
    </source>
</evidence>
<evidence type="ECO:0000256" key="6">
    <source>
        <dbReference type="ARBA" id="ARBA00022490"/>
    </source>
</evidence>
<keyword evidence="8" id="KW-0539">Nucleus</keyword>
<comment type="function">
    <text evidence="13">Catalyzes a reversible aldol reaction between acetaldehyde and D-glyceraldehyde 3-phosphate to generate 2-deoxy-D-ribose 5-phosphate. Participates in stress granule (SG) assembly. May allow ATP production from extracellular deoxyinosine in conditions of energy deprivation.</text>
</comment>
<proteinExistence type="inferred from homology"/>
<evidence type="ECO:0000256" key="3">
    <source>
        <dbReference type="ARBA" id="ARBA00004816"/>
    </source>
</evidence>
<dbReference type="EC" id="4.1.2.4" evidence="5"/>
<reference evidence="17" key="1">
    <citation type="submission" date="2019-08" db="EMBL/GenBank/DDBJ databases">
        <title>The genome of the North American firefly Photinus pyralis.</title>
        <authorList>
            <consortium name="Photinus pyralis genome working group"/>
            <person name="Fallon T.R."/>
            <person name="Sander Lower S.E."/>
            <person name="Weng J.-K."/>
        </authorList>
    </citation>
    <scope>NUCLEOTIDE SEQUENCE</scope>
    <source>
        <strain evidence="17">TRF0915ILg1</strain>
        <tissue evidence="17">Whole body</tissue>
    </source>
</reference>
<comment type="caution">
    <text evidence="17">The sequence shown here is derived from an EMBL/GenBank/DDBJ whole genome shotgun (WGS) entry which is preliminary data.</text>
</comment>
<evidence type="ECO:0000256" key="4">
    <source>
        <dbReference type="ARBA" id="ARBA00009473"/>
    </source>
</evidence>
<comment type="subunit">
    <text evidence="14">Interacts with YBX1.</text>
</comment>
<dbReference type="PANTHER" id="PTHR10889">
    <property type="entry name" value="DEOXYRIBOSE-PHOSPHATE ALDOLASE"/>
    <property type="match status" value="1"/>
</dbReference>
<dbReference type="GO" id="GO:0004139">
    <property type="term" value="F:deoxyribose-phosphate aldolase activity"/>
    <property type="evidence" value="ECO:0007669"/>
    <property type="project" value="UniProtKB-EC"/>
</dbReference>
<dbReference type="Proteomes" id="UP000801492">
    <property type="component" value="Unassembled WGS sequence"/>
</dbReference>
<dbReference type="GO" id="GO:0016052">
    <property type="term" value="P:carbohydrate catabolic process"/>
    <property type="evidence" value="ECO:0007669"/>
    <property type="project" value="TreeGrafter"/>
</dbReference>
<evidence type="ECO:0000256" key="2">
    <source>
        <dbReference type="ARBA" id="ARBA00004463"/>
    </source>
</evidence>
<evidence type="ECO:0000256" key="11">
    <source>
        <dbReference type="ARBA" id="ARBA00032755"/>
    </source>
</evidence>
<evidence type="ECO:0000313" key="18">
    <source>
        <dbReference type="Proteomes" id="UP000801492"/>
    </source>
</evidence>
<organism evidence="17 18">
    <name type="scientific">Ignelater luminosus</name>
    <name type="common">Cucubano</name>
    <name type="synonym">Pyrophorus luminosus</name>
    <dbReference type="NCBI Taxonomy" id="2038154"/>
    <lineage>
        <taxon>Eukaryota</taxon>
        <taxon>Metazoa</taxon>
        <taxon>Ecdysozoa</taxon>
        <taxon>Arthropoda</taxon>
        <taxon>Hexapoda</taxon>
        <taxon>Insecta</taxon>
        <taxon>Pterygota</taxon>
        <taxon>Neoptera</taxon>
        <taxon>Endopterygota</taxon>
        <taxon>Coleoptera</taxon>
        <taxon>Polyphaga</taxon>
        <taxon>Elateriformia</taxon>
        <taxon>Elateroidea</taxon>
        <taxon>Elateridae</taxon>
        <taxon>Agrypninae</taxon>
        <taxon>Pyrophorini</taxon>
        <taxon>Ignelater</taxon>
    </lineage>
</organism>
<dbReference type="SMART" id="SM01133">
    <property type="entry name" value="DeoC"/>
    <property type="match status" value="1"/>
</dbReference>
<keyword evidence="18" id="KW-1185">Reference proteome</keyword>
<evidence type="ECO:0000313" key="17">
    <source>
        <dbReference type="EMBL" id="KAF2905925.1"/>
    </source>
</evidence>
<protein>
    <recommendedName>
        <fullName evidence="15">Deoxyribose-phosphate aldolase</fullName>
        <ecNumber evidence="5">4.1.2.4</ecNumber>
    </recommendedName>
    <alternativeName>
        <fullName evidence="11">2-deoxy-D-ribose 5-phosphate aldolase</fullName>
    </alternativeName>
    <alternativeName>
        <fullName evidence="10">Phosphodeoxyriboaldolase</fullName>
    </alternativeName>
</protein>
<comment type="similarity">
    <text evidence="4">Belongs to the DeoC/FbaB aldolase family. DeoC type 2 subfamily.</text>
</comment>
<dbReference type="NCBIfam" id="TIGR00126">
    <property type="entry name" value="deoC"/>
    <property type="match status" value="1"/>
</dbReference>
<evidence type="ECO:0000256" key="16">
    <source>
        <dbReference type="PIRSR" id="PIRSR001357-50"/>
    </source>
</evidence>
<dbReference type="AlphaFoldDB" id="A0A8K0GIL0"/>
<evidence type="ECO:0000256" key="14">
    <source>
        <dbReference type="ARBA" id="ARBA00061866"/>
    </source>
</evidence>
<evidence type="ECO:0000256" key="12">
    <source>
        <dbReference type="ARBA" id="ARBA00048791"/>
    </source>
</evidence>
<dbReference type="GO" id="GO:0005634">
    <property type="term" value="C:nucleus"/>
    <property type="evidence" value="ECO:0007669"/>
    <property type="project" value="UniProtKB-SubCell"/>
</dbReference>
<dbReference type="PANTHER" id="PTHR10889:SF3">
    <property type="entry name" value="DEOXYRIBOSE-PHOSPHATE ALDOLASE"/>
    <property type="match status" value="1"/>
</dbReference>
<dbReference type="FunFam" id="3.20.20.70:FF:000103">
    <property type="entry name" value="Putative deoxyribose-phosphate aldolase"/>
    <property type="match status" value="1"/>
</dbReference>
<dbReference type="EMBL" id="VTPC01000404">
    <property type="protein sequence ID" value="KAF2905925.1"/>
    <property type="molecule type" value="Genomic_DNA"/>
</dbReference>
<dbReference type="InterPro" id="IPR013785">
    <property type="entry name" value="Aldolase_TIM"/>
</dbReference>
<dbReference type="OrthoDB" id="70823at2759"/>
<dbReference type="UniPathway" id="UPA00002">
    <property type="reaction ID" value="UER00468"/>
</dbReference>
<dbReference type="InterPro" id="IPR011343">
    <property type="entry name" value="DeoC"/>
</dbReference>
<comment type="catalytic activity">
    <reaction evidence="12">
        <text>2-deoxy-D-ribose 5-phosphate = D-glyceraldehyde 3-phosphate + acetaldehyde</text>
        <dbReference type="Rhea" id="RHEA:12821"/>
        <dbReference type="ChEBI" id="CHEBI:15343"/>
        <dbReference type="ChEBI" id="CHEBI:59776"/>
        <dbReference type="ChEBI" id="CHEBI:62877"/>
        <dbReference type="EC" id="4.1.2.4"/>
    </reaction>
</comment>
<comment type="pathway">
    <text evidence="3">Carbohydrate degradation; 2-deoxy-D-ribose 1-phosphate degradation; D-glyceraldehyde 3-phosphate and acetaldehyde from 2-deoxy-alpha-D-ribose 1-phosphate: step 2/2.</text>
</comment>
<keyword evidence="9 16" id="KW-0704">Schiff base</keyword>
<keyword evidence="7" id="KW-0456">Lyase</keyword>
<feature type="active site" description="Proton donor/acceptor" evidence="16">
    <location>
        <position position="260"/>
    </location>
</feature>
<gene>
    <name evidence="17" type="ORF">ILUMI_00254</name>
</gene>
<dbReference type="CDD" id="cd00959">
    <property type="entry name" value="DeoC"/>
    <property type="match status" value="1"/>
</dbReference>
<dbReference type="GO" id="GO:0046386">
    <property type="term" value="P:deoxyribose phosphate catabolic process"/>
    <property type="evidence" value="ECO:0007669"/>
    <property type="project" value="UniProtKB-UniPathway"/>
</dbReference>
<dbReference type="Gene3D" id="3.20.20.70">
    <property type="entry name" value="Aldolase class I"/>
    <property type="match status" value="1"/>
</dbReference>
<name>A0A8K0GIL0_IGNLU</name>
<evidence type="ECO:0000256" key="5">
    <source>
        <dbReference type="ARBA" id="ARBA00012515"/>
    </source>
</evidence>
<evidence type="ECO:0000256" key="1">
    <source>
        <dbReference type="ARBA" id="ARBA00004123"/>
    </source>
</evidence>
<comment type="subcellular location">
    <subcellularLocation>
        <location evidence="2">Cytoplasmic granule</location>
    </subcellularLocation>
    <subcellularLocation>
        <location evidence="1">Nucleus</location>
    </subcellularLocation>
</comment>